<evidence type="ECO:0000313" key="1">
    <source>
        <dbReference type="EMBL" id="TFV56089.1"/>
    </source>
</evidence>
<dbReference type="InterPro" id="IPR006441">
    <property type="entry name" value="Phage_P2_GpN"/>
</dbReference>
<dbReference type="NCBIfam" id="TIGR01551">
    <property type="entry name" value="major_capsid_P2"/>
    <property type="match status" value="1"/>
</dbReference>
<dbReference type="Pfam" id="PF05125">
    <property type="entry name" value="Phage_cap_P2"/>
    <property type="match status" value="1"/>
</dbReference>
<protein>
    <submittedName>
        <fullName evidence="1">Phage major capsid protein, P2 family</fullName>
    </submittedName>
</protein>
<accession>A0A9X8VMG6</accession>
<gene>
    <name evidence="1" type="ORF">E0L31_00200</name>
</gene>
<organism evidence="1">
    <name type="scientific">Serratia marcescens</name>
    <dbReference type="NCBI Taxonomy" id="615"/>
    <lineage>
        <taxon>Bacteria</taxon>
        <taxon>Pseudomonadati</taxon>
        <taxon>Pseudomonadota</taxon>
        <taxon>Gammaproteobacteria</taxon>
        <taxon>Enterobacterales</taxon>
        <taxon>Yersiniaceae</taxon>
        <taxon>Serratia</taxon>
    </lineage>
</organism>
<dbReference type="RefSeq" id="WP_212562582.1">
    <property type="nucleotide sequence ID" value="NZ_SPSG02000007.1"/>
</dbReference>
<reference evidence="1" key="1">
    <citation type="submission" date="2019-03" db="EMBL/GenBank/DDBJ databases">
        <title>Serratia marcescens strain N2 draft genome.</title>
        <authorList>
            <person name="Yassin A."/>
            <person name="El-Kenawy N."/>
            <person name="Youssef N.H."/>
        </authorList>
    </citation>
    <scope>NUCLEOTIDE SEQUENCE [LARGE SCALE GENOMIC DNA]</scope>
    <source>
        <strain evidence="1">N2</strain>
    </source>
</reference>
<sequence length="349" mass="39208">MRNETRRLLNGYFSQQAKLNNTDTATIMGGGLFSVDPSVQQKLEDKNQQDDSFLGKINIVGVDEQEGEKLWLGISGPLASTNTSTTDRRQPRSVHTLDDQRYRCEQTNTDTYISYPQLDTWAKFPDFQARISNQIAKRKRLDRIMIGFNGTSRASKSDFTQNPLLQDVNIGFLEQYRLHAAQRVMNGITITSRDDTGKVIAKGDYGNVDAVIQDARTSLLDPWYIDDPDLVVIVGRHLINTREFPLVNTVSPSNPNSEELAGQILLKQGMIGGVPYAIVPFVPDGTMLLTTFSNLSIYWQLSSARRLYRDEPEYNRISTYSSINDAYVIEDYGLGCLIEGITWAGQASE</sequence>
<name>A0A9X8VMG6_SERMA</name>
<proteinExistence type="predicted"/>
<dbReference type="EMBL" id="SPSG01000023">
    <property type="protein sequence ID" value="TFV56089.1"/>
    <property type="molecule type" value="Genomic_DNA"/>
</dbReference>
<dbReference type="AlphaFoldDB" id="A0A9X8VMG6"/>
<comment type="caution">
    <text evidence="1">The sequence shown here is derived from an EMBL/GenBank/DDBJ whole genome shotgun (WGS) entry which is preliminary data.</text>
</comment>